<dbReference type="InterPro" id="IPR051267">
    <property type="entry name" value="STEAP_metalloreductase"/>
</dbReference>
<organism evidence="3 4">
    <name type="scientific">Streptomyces sp. 900129855</name>
    <dbReference type="NCBI Taxonomy" id="3155129"/>
    <lineage>
        <taxon>Bacteria</taxon>
        <taxon>Bacillati</taxon>
        <taxon>Actinomycetota</taxon>
        <taxon>Actinomycetes</taxon>
        <taxon>Kitasatosporales</taxon>
        <taxon>Streptomycetaceae</taxon>
        <taxon>Streptomyces</taxon>
    </lineage>
</organism>
<evidence type="ECO:0000313" key="3">
    <source>
        <dbReference type="EMBL" id="MEU3786078.1"/>
    </source>
</evidence>
<protein>
    <submittedName>
        <fullName evidence="3">NADPH-dependent F420 reductase</fullName>
    </submittedName>
</protein>
<name>A0ABV2ZUW0_9ACTN</name>
<dbReference type="RefSeq" id="WP_361707953.1">
    <property type="nucleotide sequence ID" value="NZ_JBEZVE010000025.1"/>
</dbReference>
<evidence type="ECO:0000259" key="2">
    <source>
        <dbReference type="Pfam" id="PF03807"/>
    </source>
</evidence>
<dbReference type="EMBL" id="JBEZVE010000025">
    <property type="protein sequence ID" value="MEU3786078.1"/>
    <property type="molecule type" value="Genomic_DNA"/>
</dbReference>
<dbReference type="InterPro" id="IPR028939">
    <property type="entry name" value="P5C_Rdtase_cat_N"/>
</dbReference>
<sequence>MRIAIIGAGNVGGGLAAAAVPAGHEVIITAARPDHAVKVAEQTGATVAATPAEAARSADVVVLAVPAGAASEVLSQLGDAVVGPVVVDVTNPLNDTYSDLTTSGVSNAEQLAVAAPQAKLVKAFNTIFASRLANPSEDGQQLDGFYAGDDEGAKTAVAQLLSSLGFRPIDAGGLRMARSLEELGFLNISLNARNGWSWQSGWKLVGPTA</sequence>
<dbReference type="Proteomes" id="UP001550739">
    <property type="component" value="Unassembled WGS sequence"/>
</dbReference>
<accession>A0ABV2ZUW0</accession>
<proteinExistence type="predicted"/>
<evidence type="ECO:0000313" key="4">
    <source>
        <dbReference type="Proteomes" id="UP001550739"/>
    </source>
</evidence>
<feature type="domain" description="Pyrroline-5-carboxylate reductase catalytic N-terminal" evidence="2">
    <location>
        <begin position="2"/>
        <end position="92"/>
    </location>
</feature>
<dbReference type="Gene3D" id="3.40.50.720">
    <property type="entry name" value="NAD(P)-binding Rossmann-like Domain"/>
    <property type="match status" value="1"/>
</dbReference>
<dbReference type="PANTHER" id="PTHR14239">
    <property type="entry name" value="DUDULIN-RELATED"/>
    <property type="match status" value="1"/>
</dbReference>
<dbReference type="SUPFAM" id="SSF51735">
    <property type="entry name" value="NAD(P)-binding Rossmann-fold domains"/>
    <property type="match status" value="1"/>
</dbReference>
<comment type="caution">
    <text evidence="3">The sequence shown here is derived from an EMBL/GenBank/DDBJ whole genome shotgun (WGS) entry which is preliminary data.</text>
</comment>
<dbReference type="PANTHER" id="PTHR14239:SF10">
    <property type="entry name" value="REDUCTASE"/>
    <property type="match status" value="1"/>
</dbReference>
<gene>
    <name evidence="3" type="ORF">AB0E89_37005</name>
</gene>
<reference evidence="3 4" key="1">
    <citation type="submission" date="2024-06" db="EMBL/GenBank/DDBJ databases">
        <title>The Natural Products Discovery Center: Release of the First 8490 Sequenced Strains for Exploring Actinobacteria Biosynthetic Diversity.</title>
        <authorList>
            <person name="Kalkreuter E."/>
            <person name="Kautsar S.A."/>
            <person name="Yang D."/>
            <person name="Bader C.D."/>
            <person name="Teijaro C.N."/>
            <person name="Fluegel L."/>
            <person name="Davis C.M."/>
            <person name="Simpson J.R."/>
            <person name="Lauterbach L."/>
            <person name="Steele A.D."/>
            <person name="Gui C."/>
            <person name="Meng S."/>
            <person name="Li G."/>
            <person name="Viehrig K."/>
            <person name="Ye F."/>
            <person name="Su P."/>
            <person name="Kiefer A.F."/>
            <person name="Nichols A."/>
            <person name="Cepeda A.J."/>
            <person name="Yan W."/>
            <person name="Fan B."/>
            <person name="Jiang Y."/>
            <person name="Adhikari A."/>
            <person name="Zheng C.-J."/>
            <person name="Schuster L."/>
            <person name="Cowan T.M."/>
            <person name="Smanski M.J."/>
            <person name="Chevrette M.G."/>
            <person name="De Carvalho L.P.S."/>
            <person name="Shen B."/>
        </authorList>
    </citation>
    <scope>NUCLEOTIDE SEQUENCE [LARGE SCALE GENOMIC DNA]</scope>
    <source>
        <strain evidence="3 4">NPDC033843</strain>
    </source>
</reference>
<keyword evidence="1" id="KW-0560">Oxidoreductase</keyword>
<dbReference type="Pfam" id="PF03807">
    <property type="entry name" value="F420_oxidored"/>
    <property type="match status" value="1"/>
</dbReference>
<keyword evidence="4" id="KW-1185">Reference proteome</keyword>
<dbReference type="InterPro" id="IPR036291">
    <property type="entry name" value="NAD(P)-bd_dom_sf"/>
</dbReference>
<evidence type="ECO:0000256" key="1">
    <source>
        <dbReference type="ARBA" id="ARBA00023002"/>
    </source>
</evidence>